<sequence length="419" mass="46611">MQSRGKISRRNFIRGASGILTGAAGLSSLGAPGIIDGRNSTNRINLGIIGTGSRACFILRSIRNTDKFTVTDLCDIYLPHLEQAKALADNPRVRTYSDWQKLLEQKDVDAVLVVTPLSLHVPMSIAALRAGKHVMSEKTMGLTVGQINSMLAEVEKTSKVYMVGYQDRLNESFAEVKRLVHSGSIGKITQFYAHYDRNITWRRDNLPPEWDRILNWRLYKEYCGGLITEVIAYEFDRILDILGTRPDYACCNGEIMVYKDGREHHDSVMGSIKMEDGVLGLYSGHLSNSRMGGGWSIHGTHGTIEYEVGTVRIFWETGTRHLDSIGIQHQFNKITLGQSLALSENPALAPSKVIKYENETYESTTAFELEHFADCIINGKQPVMDAKSSVLTSIAALMAYHSSMNGGRLVTREEIEAMG</sequence>
<evidence type="ECO:0000313" key="4">
    <source>
        <dbReference type="Proteomes" id="UP000179129"/>
    </source>
</evidence>
<dbReference type="InterPro" id="IPR036291">
    <property type="entry name" value="NAD(P)-bd_dom_sf"/>
</dbReference>
<dbReference type="GO" id="GO:0000166">
    <property type="term" value="F:nucleotide binding"/>
    <property type="evidence" value="ECO:0007669"/>
    <property type="project" value="InterPro"/>
</dbReference>
<comment type="caution">
    <text evidence="3">The sequence shown here is derived from an EMBL/GenBank/DDBJ whole genome shotgun (WGS) entry which is preliminary data.</text>
</comment>
<dbReference type="NCBIfam" id="TIGR01409">
    <property type="entry name" value="TAT_signal_seq"/>
    <property type="match status" value="1"/>
</dbReference>
<dbReference type="InterPro" id="IPR055170">
    <property type="entry name" value="GFO_IDH_MocA-like_dom"/>
</dbReference>
<proteinExistence type="predicted"/>
<organism evidence="3 4">
    <name type="scientific">Candidatus Glassbacteria bacterium RIFCSPLOWO2_12_FULL_58_11</name>
    <dbReference type="NCBI Taxonomy" id="1817867"/>
    <lineage>
        <taxon>Bacteria</taxon>
        <taxon>Candidatus Glassiibacteriota</taxon>
    </lineage>
</organism>
<dbReference type="Proteomes" id="UP000179129">
    <property type="component" value="Unassembled WGS sequence"/>
</dbReference>
<dbReference type="InterPro" id="IPR000683">
    <property type="entry name" value="Gfo/Idh/MocA-like_OxRdtase_N"/>
</dbReference>
<dbReference type="Gene3D" id="3.30.360.10">
    <property type="entry name" value="Dihydrodipicolinate Reductase, domain 2"/>
    <property type="match status" value="1"/>
</dbReference>
<dbReference type="SUPFAM" id="SSF51735">
    <property type="entry name" value="NAD(P)-binding Rossmann-fold domains"/>
    <property type="match status" value="1"/>
</dbReference>
<dbReference type="InterPro" id="IPR050463">
    <property type="entry name" value="Gfo/Idh/MocA_oxidrdct_glycsds"/>
</dbReference>
<dbReference type="PANTHER" id="PTHR43818:SF12">
    <property type="entry name" value="NADH-DEPENDENT DEHYDROGENASE-RELATED"/>
    <property type="match status" value="1"/>
</dbReference>
<dbReference type="Pfam" id="PF22725">
    <property type="entry name" value="GFO_IDH_MocA_C3"/>
    <property type="match status" value="1"/>
</dbReference>
<evidence type="ECO:0000313" key="3">
    <source>
        <dbReference type="EMBL" id="OGG03694.1"/>
    </source>
</evidence>
<dbReference type="STRING" id="1817867.A3F83_05930"/>
<evidence type="ECO:0008006" key="5">
    <source>
        <dbReference type="Google" id="ProtNLM"/>
    </source>
</evidence>
<evidence type="ECO:0000259" key="2">
    <source>
        <dbReference type="Pfam" id="PF22725"/>
    </source>
</evidence>
<dbReference type="AlphaFoldDB" id="A0A1F5YUC6"/>
<reference evidence="3 4" key="1">
    <citation type="journal article" date="2016" name="Nat. Commun.">
        <title>Thousands of microbial genomes shed light on interconnected biogeochemical processes in an aquifer system.</title>
        <authorList>
            <person name="Anantharaman K."/>
            <person name="Brown C.T."/>
            <person name="Hug L.A."/>
            <person name="Sharon I."/>
            <person name="Castelle C.J."/>
            <person name="Probst A.J."/>
            <person name="Thomas B.C."/>
            <person name="Singh A."/>
            <person name="Wilkins M.J."/>
            <person name="Karaoz U."/>
            <person name="Brodie E.L."/>
            <person name="Williams K.H."/>
            <person name="Hubbard S.S."/>
            <person name="Banfield J.F."/>
        </authorList>
    </citation>
    <scope>NUCLEOTIDE SEQUENCE [LARGE SCALE GENOMIC DNA]</scope>
</reference>
<dbReference type="Gene3D" id="3.40.50.720">
    <property type="entry name" value="NAD(P)-binding Rossmann-like Domain"/>
    <property type="match status" value="1"/>
</dbReference>
<dbReference type="InterPro" id="IPR019546">
    <property type="entry name" value="TAT_signal_bac_arc"/>
</dbReference>
<dbReference type="SUPFAM" id="SSF55347">
    <property type="entry name" value="Glyceraldehyde-3-phosphate dehydrogenase-like, C-terminal domain"/>
    <property type="match status" value="1"/>
</dbReference>
<dbReference type="PANTHER" id="PTHR43818">
    <property type="entry name" value="BCDNA.GH03377"/>
    <property type="match status" value="1"/>
</dbReference>
<protein>
    <recommendedName>
        <fullName evidence="5">Oxidoreductase</fullName>
    </recommendedName>
</protein>
<dbReference type="EMBL" id="MFIX01000133">
    <property type="protein sequence ID" value="OGG03694.1"/>
    <property type="molecule type" value="Genomic_DNA"/>
</dbReference>
<name>A0A1F5YUC6_9BACT</name>
<evidence type="ECO:0000259" key="1">
    <source>
        <dbReference type="Pfam" id="PF01408"/>
    </source>
</evidence>
<feature type="domain" description="GFO/IDH/MocA-like oxidoreductase" evidence="2">
    <location>
        <begin position="173"/>
        <end position="305"/>
    </location>
</feature>
<dbReference type="Pfam" id="PF01408">
    <property type="entry name" value="GFO_IDH_MocA"/>
    <property type="match status" value="1"/>
</dbReference>
<feature type="domain" description="Gfo/Idh/MocA-like oxidoreductase N-terminal" evidence="1">
    <location>
        <begin position="44"/>
        <end position="165"/>
    </location>
</feature>
<gene>
    <name evidence="3" type="ORF">A3F83_05930</name>
</gene>
<accession>A0A1F5YUC6</accession>